<name>A0ABU0J3Z9_9HYPH</name>
<protein>
    <submittedName>
        <fullName evidence="2">Uncharacterized protein</fullName>
    </submittedName>
</protein>
<evidence type="ECO:0000313" key="2">
    <source>
        <dbReference type="EMBL" id="MDQ0468996.1"/>
    </source>
</evidence>
<keyword evidence="3" id="KW-1185">Reference proteome</keyword>
<comment type="caution">
    <text evidence="2">The sequence shown here is derived from an EMBL/GenBank/DDBJ whole genome shotgun (WGS) entry which is preliminary data.</text>
</comment>
<keyword evidence="1" id="KW-0732">Signal</keyword>
<proteinExistence type="predicted"/>
<dbReference type="Proteomes" id="UP001242480">
    <property type="component" value="Unassembled WGS sequence"/>
</dbReference>
<evidence type="ECO:0000313" key="3">
    <source>
        <dbReference type="Proteomes" id="UP001242480"/>
    </source>
</evidence>
<sequence>MRGMKTLGWHMSIAAVCVIAFALGANAGGRAVRENDPAACKENRKEFCPQSVPGKAAPCLRQHMAKLTLACQAKIRAIPPK</sequence>
<reference evidence="2 3" key="1">
    <citation type="submission" date="2023-07" db="EMBL/GenBank/DDBJ databases">
        <title>Genomic Encyclopedia of Type Strains, Phase IV (KMG-IV): sequencing the most valuable type-strain genomes for metagenomic binning, comparative biology and taxonomic classification.</title>
        <authorList>
            <person name="Goeker M."/>
        </authorList>
    </citation>
    <scope>NUCLEOTIDE SEQUENCE [LARGE SCALE GENOMIC DNA]</scope>
    <source>
        <strain evidence="2 3">DSM 19619</strain>
    </source>
</reference>
<evidence type="ECO:0000256" key="1">
    <source>
        <dbReference type="SAM" id="SignalP"/>
    </source>
</evidence>
<organism evidence="2 3">
    <name type="scientific">Labrys wisconsinensis</name>
    <dbReference type="NCBI Taxonomy" id="425677"/>
    <lineage>
        <taxon>Bacteria</taxon>
        <taxon>Pseudomonadati</taxon>
        <taxon>Pseudomonadota</taxon>
        <taxon>Alphaproteobacteria</taxon>
        <taxon>Hyphomicrobiales</taxon>
        <taxon>Xanthobacteraceae</taxon>
        <taxon>Labrys</taxon>
    </lineage>
</organism>
<gene>
    <name evidence="2" type="ORF">QO011_002007</name>
</gene>
<feature type="chain" id="PRO_5045919804" evidence="1">
    <location>
        <begin position="28"/>
        <end position="81"/>
    </location>
</feature>
<dbReference type="EMBL" id="JAUSVX010000003">
    <property type="protein sequence ID" value="MDQ0468996.1"/>
    <property type="molecule type" value="Genomic_DNA"/>
</dbReference>
<accession>A0ABU0J3Z9</accession>
<feature type="signal peptide" evidence="1">
    <location>
        <begin position="1"/>
        <end position="27"/>
    </location>
</feature>
<dbReference type="RefSeq" id="WP_307271044.1">
    <property type="nucleotide sequence ID" value="NZ_JAUSVX010000003.1"/>
</dbReference>